<protein>
    <submittedName>
        <fullName evidence="9">Sortase family protein</fullName>
    </submittedName>
</protein>
<evidence type="ECO:0000313" key="9">
    <source>
        <dbReference type="EMBL" id="EGC70847.1"/>
    </source>
</evidence>
<keyword evidence="5" id="KW-0812">Transmembrane</keyword>
<keyword evidence="3" id="KW-0788">Thiol protease</keyword>
<gene>
    <name evidence="9" type="ORF">HMPREF9087_0224</name>
</gene>
<evidence type="ECO:0000259" key="8">
    <source>
        <dbReference type="Pfam" id="PF11797"/>
    </source>
</evidence>
<feature type="active site" description="Proton donor/acceptor" evidence="4">
    <location>
        <position position="479"/>
    </location>
</feature>
<evidence type="ECO:0000256" key="6">
    <source>
        <dbReference type="SAM" id="SignalP"/>
    </source>
</evidence>
<dbReference type="InterPro" id="IPR005754">
    <property type="entry name" value="Sortase"/>
</dbReference>
<dbReference type="InterPro" id="IPR042007">
    <property type="entry name" value="Sortase_A"/>
</dbReference>
<dbReference type="EMBL" id="AEWT01000002">
    <property type="protein sequence ID" value="EGC70847.1"/>
    <property type="molecule type" value="Genomic_DNA"/>
</dbReference>
<feature type="chain" id="PRO_5003251024" evidence="6">
    <location>
        <begin position="26"/>
        <end position="623"/>
    </location>
</feature>
<dbReference type="Pfam" id="PF11797">
    <property type="entry name" value="WxLIP_HBD"/>
    <property type="match status" value="1"/>
</dbReference>
<reference evidence="9 10" key="1">
    <citation type="submission" date="2011-01" db="EMBL/GenBank/DDBJ databases">
        <authorList>
            <person name="Muzny D."/>
            <person name="Qin X."/>
            <person name="Deng J."/>
            <person name="Jiang H."/>
            <person name="Liu Y."/>
            <person name="Qu J."/>
            <person name="Song X.-Z."/>
            <person name="Zhang L."/>
            <person name="Thornton R."/>
            <person name="Coyle M."/>
            <person name="Francisco L."/>
            <person name="Jackson L."/>
            <person name="Javaid M."/>
            <person name="Korchina V."/>
            <person name="Kovar C."/>
            <person name="Mata R."/>
            <person name="Mathew T."/>
            <person name="Ngo R."/>
            <person name="Nguyen L."/>
            <person name="Nguyen N."/>
            <person name="Okwuonu G."/>
            <person name="Ongeri F."/>
            <person name="Pham C."/>
            <person name="Simmons D."/>
            <person name="Wilczek-Boney K."/>
            <person name="Hale W."/>
            <person name="Jakkamsetti A."/>
            <person name="Pham P."/>
            <person name="Ruth R."/>
            <person name="San Lucas F."/>
            <person name="Warren J."/>
            <person name="Zhang J."/>
            <person name="Zhao Z."/>
            <person name="Zhou C."/>
            <person name="Zhu D."/>
            <person name="Lee S."/>
            <person name="Bess C."/>
            <person name="Blankenburg K."/>
            <person name="Forbes L."/>
            <person name="Fu Q."/>
            <person name="Gubbala S."/>
            <person name="Hirani K."/>
            <person name="Jayaseelan J.C."/>
            <person name="Lara F."/>
            <person name="Munidasa M."/>
            <person name="Palculict T."/>
            <person name="Patil S."/>
            <person name="Pu L.-L."/>
            <person name="Saada N."/>
            <person name="Tang L."/>
            <person name="Weissenberger G."/>
            <person name="Zhu Y."/>
            <person name="Hemphill L."/>
            <person name="Shang Y."/>
            <person name="Youmans B."/>
            <person name="Ayvaz T."/>
            <person name="Ross M."/>
            <person name="Santibanez J."/>
            <person name="Aqrawi P."/>
            <person name="Gross S."/>
            <person name="Joshi V."/>
            <person name="Fowler G."/>
            <person name="Nazareth L."/>
            <person name="Reid J."/>
            <person name="Worley K."/>
            <person name="Petrosino J."/>
            <person name="Highlander S."/>
            <person name="Gibbs R."/>
        </authorList>
    </citation>
    <scope>NUCLEOTIDE SEQUENCE [LARGE SCALE GENOMIC DNA]</scope>
    <source>
        <strain evidence="9 10">ATCC 12755</strain>
    </source>
</reference>
<dbReference type="InterPro" id="IPR023365">
    <property type="entry name" value="Sortase_dom-sf"/>
</dbReference>
<dbReference type="InterPro" id="IPR010317">
    <property type="entry name" value="WxLIP_PGBD"/>
</dbReference>
<feature type="domain" description="WxL Interacting Protein host binding" evidence="8">
    <location>
        <begin position="163"/>
        <end position="318"/>
    </location>
</feature>
<dbReference type="Proteomes" id="UP000004835">
    <property type="component" value="Unassembled WGS sequence"/>
</dbReference>
<feature type="transmembrane region" description="Helical" evidence="5">
    <location>
        <begin position="597"/>
        <end position="618"/>
    </location>
</feature>
<feature type="domain" description="WxL Interacting Protein peptidoglycan binding" evidence="7">
    <location>
        <begin position="30"/>
        <end position="149"/>
    </location>
</feature>
<dbReference type="SUPFAM" id="SSF63817">
    <property type="entry name" value="Sortase"/>
    <property type="match status" value="1"/>
</dbReference>
<dbReference type="NCBIfam" id="TIGR01076">
    <property type="entry name" value="sortase_fam"/>
    <property type="match status" value="1"/>
</dbReference>
<evidence type="ECO:0000256" key="2">
    <source>
        <dbReference type="ARBA" id="ARBA00022801"/>
    </source>
</evidence>
<feature type="transmembrane region" description="Helical" evidence="5">
    <location>
        <begin position="327"/>
        <end position="346"/>
    </location>
</feature>
<sequence length="623" mass="69682">MKKIKQLLALLFASIFFFVPTIGTASEFNFAVNPVIPENQIDKEKTYFDLKMEPGAVQTVEVQLRNDTDQEVVIAPVIASATTNLNGVVEYGENDIEADETLPYDMADLIEVEEEITIPKQSQITLPLKISMPSEPFEGVIAGGLTLKETTEETDTADSEEDQGLAIKNEYAYVVAILLRQNTTEVTPDLKLLDVGPGQVNARNTINVTLQNPEAAYLNSLRLINEVRKKGDSDVLYASDTSRMQMAPNSNFSYPISLEGQRLEAGTYVLTSVAYGGKSDEGQYKVENEEGEEESYLYKWSFEKEFTVTGDVARDLNKKDVTIETDYTWLYFLIGGLLLLLALLLLLWYRRKKKMKRMKREHLEKYLIDGLIIAGILLLALPFLKESIVSWQLRTSELTIATQLPTTIPEEETIQMPALGDVLAPQSATITGYGFVAIEAIEFQQPLLVGLTNQQLLKGGVVMFPERLLKNNNFVVLGHHLGRQSLLFGQLLEAQVGMEVSVTYLEERQQYIIIDKKVVDESDLSVLTDDQTPKLTLITCPTPTRTEERYVLTAIPVEQATAGQSQNTATMGSTSQGARVLAQKQEMLWKQQSEKNWFLLFVILFIISGCLLGVHKLLKRSAP</sequence>
<dbReference type="Pfam" id="PF06030">
    <property type="entry name" value="WxLIP_PGBD"/>
    <property type="match status" value="1"/>
</dbReference>
<dbReference type="HOGENOM" id="CLU_438529_0_0_9"/>
<feature type="signal peptide" evidence="6">
    <location>
        <begin position="1"/>
        <end position="25"/>
    </location>
</feature>
<feature type="active site" description="Acyl-thioester intermediate" evidence="4">
    <location>
        <position position="540"/>
    </location>
</feature>
<dbReference type="Gene3D" id="2.40.260.10">
    <property type="entry name" value="Sortase"/>
    <property type="match status" value="1"/>
</dbReference>
<dbReference type="GO" id="GO:0008234">
    <property type="term" value="F:cysteine-type peptidase activity"/>
    <property type="evidence" value="ECO:0007669"/>
    <property type="project" value="UniProtKB-KW"/>
</dbReference>
<evidence type="ECO:0000256" key="3">
    <source>
        <dbReference type="ARBA" id="ARBA00022807"/>
    </source>
</evidence>
<evidence type="ECO:0000313" key="10">
    <source>
        <dbReference type="Proteomes" id="UP000004835"/>
    </source>
</evidence>
<keyword evidence="5" id="KW-0472">Membrane</keyword>
<name>F0EGC7_ENTCA</name>
<dbReference type="AlphaFoldDB" id="F0EGC7"/>
<feature type="transmembrane region" description="Helical" evidence="5">
    <location>
        <begin position="366"/>
        <end position="384"/>
    </location>
</feature>
<comment type="caution">
    <text evidence="9">The sequence shown here is derived from an EMBL/GenBank/DDBJ whole genome shotgun (WGS) entry which is preliminary data.</text>
</comment>
<dbReference type="GO" id="GO:0006508">
    <property type="term" value="P:proteolysis"/>
    <property type="evidence" value="ECO:0007669"/>
    <property type="project" value="UniProtKB-KW"/>
</dbReference>
<proteinExistence type="predicted"/>
<dbReference type="CDD" id="cd06165">
    <property type="entry name" value="Sortase_A"/>
    <property type="match status" value="1"/>
</dbReference>
<keyword evidence="1" id="KW-0645">Protease</keyword>
<evidence type="ECO:0000256" key="5">
    <source>
        <dbReference type="SAM" id="Phobius"/>
    </source>
</evidence>
<dbReference type="Pfam" id="PF04203">
    <property type="entry name" value="Sortase"/>
    <property type="match status" value="1"/>
</dbReference>
<keyword evidence="5" id="KW-1133">Transmembrane helix</keyword>
<evidence type="ECO:0000256" key="1">
    <source>
        <dbReference type="ARBA" id="ARBA00022670"/>
    </source>
</evidence>
<accession>F0EGC7</accession>
<keyword evidence="2" id="KW-0378">Hydrolase</keyword>
<evidence type="ECO:0000259" key="7">
    <source>
        <dbReference type="Pfam" id="PF06030"/>
    </source>
</evidence>
<organism evidence="9 10">
    <name type="scientific">Enterococcus casseliflavus ATCC 12755</name>
    <dbReference type="NCBI Taxonomy" id="888066"/>
    <lineage>
        <taxon>Bacteria</taxon>
        <taxon>Bacillati</taxon>
        <taxon>Bacillota</taxon>
        <taxon>Bacilli</taxon>
        <taxon>Lactobacillales</taxon>
        <taxon>Enterococcaceae</taxon>
        <taxon>Enterococcus</taxon>
    </lineage>
</organism>
<evidence type="ECO:0000256" key="4">
    <source>
        <dbReference type="PIRSR" id="PIRSR605754-1"/>
    </source>
</evidence>
<keyword evidence="6" id="KW-0732">Signal</keyword>
<dbReference type="InterPro" id="IPR021759">
    <property type="entry name" value="WxLIP_HBD"/>
</dbReference>